<sequence>MSRILFVASFVLLCACIGMVLAEEECIAVHQFLKQIGFLLKSLPVHTYPVFTLCTNGTAVREYHAATELYHNMTREPTCQKYLGHNRMNVYETIYGQLTGLWTAANCDACAGAANETDEFMAQSATLEHCLASMANPCESCDAQYQRVQQLYGELEKNQHGPDRICFDIADQMNQTRRAWSAQYNCCKDKRRSMVLFASIGSIACALPFLFYVVMHVVTVRRESRQMSLLSATSGDDVSRPSGSGVTANGGNGAQREPEMAGILETDDNVAADADSLSSADVSDGNGDDGTEIDKCRARVSSASTKENNLNLRESRLIDISPEETSQSQLLVAKNPSHDVSDDVALLH</sequence>
<evidence type="ECO:0000313" key="5">
    <source>
        <dbReference type="Proteomes" id="UP000075884"/>
    </source>
</evidence>
<feature type="region of interest" description="Disordered" evidence="1">
    <location>
        <begin position="327"/>
        <end position="348"/>
    </location>
</feature>
<feature type="signal peptide" evidence="3">
    <location>
        <begin position="1"/>
        <end position="22"/>
    </location>
</feature>
<organism evidence="4 5">
    <name type="scientific">Anopheles dirus</name>
    <dbReference type="NCBI Taxonomy" id="7168"/>
    <lineage>
        <taxon>Eukaryota</taxon>
        <taxon>Metazoa</taxon>
        <taxon>Ecdysozoa</taxon>
        <taxon>Arthropoda</taxon>
        <taxon>Hexapoda</taxon>
        <taxon>Insecta</taxon>
        <taxon>Pterygota</taxon>
        <taxon>Neoptera</taxon>
        <taxon>Endopterygota</taxon>
        <taxon>Diptera</taxon>
        <taxon>Nematocera</taxon>
        <taxon>Culicoidea</taxon>
        <taxon>Culicidae</taxon>
        <taxon>Anophelinae</taxon>
        <taxon>Anopheles</taxon>
    </lineage>
</organism>
<feature type="compositionally biased region" description="Polar residues" evidence="1">
    <location>
        <begin position="231"/>
        <end position="247"/>
    </location>
</feature>
<reference evidence="4" key="2">
    <citation type="submission" date="2020-05" db="UniProtKB">
        <authorList>
            <consortium name="EnsemblMetazoa"/>
        </authorList>
    </citation>
    <scope>IDENTIFICATION</scope>
    <source>
        <strain evidence="4">WRAIR2</strain>
    </source>
</reference>
<keyword evidence="3" id="KW-0732">Signal</keyword>
<dbReference type="PANTHER" id="PTHR15644:SF2">
    <property type="entry name" value="OSTEOPETROSIS-ASSOCIATED TRANSMEMBRANE PROTEIN 1"/>
    <property type="match status" value="1"/>
</dbReference>
<dbReference type="VEuPathDB" id="VectorBase:ADIR004605"/>
<keyword evidence="2" id="KW-0472">Membrane</keyword>
<dbReference type="Proteomes" id="UP000075884">
    <property type="component" value="Unassembled WGS sequence"/>
</dbReference>
<dbReference type="AlphaFoldDB" id="A0A182NAC9"/>
<feature type="chain" id="PRO_5013198540" description="Osteopetrosis-associated transmembrane protein 1" evidence="3">
    <location>
        <begin position="23"/>
        <end position="348"/>
    </location>
</feature>
<protein>
    <recommendedName>
        <fullName evidence="6">Osteopetrosis-associated transmembrane protein 1</fullName>
    </recommendedName>
</protein>
<evidence type="ECO:0008006" key="6">
    <source>
        <dbReference type="Google" id="ProtNLM"/>
    </source>
</evidence>
<feature type="region of interest" description="Disordered" evidence="1">
    <location>
        <begin position="231"/>
        <end position="256"/>
    </location>
</feature>
<keyword evidence="2" id="KW-1133">Transmembrane helix</keyword>
<dbReference type="EnsemblMetazoa" id="ADIR004605-RA">
    <property type="protein sequence ID" value="ADIR004605-PA"/>
    <property type="gene ID" value="ADIR004605"/>
</dbReference>
<dbReference type="Pfam" id="PF09777">
    <property type="entry name" value="OSTMP1"/>
    <property type="match status" value="1"/>
</dbReference>
<evidence type="ECO:0000313" key="4">
    <source>
        <dbReference type="EnsemblMetazoa" id="ADIR004605-PA"/>
    </source>
</evidence>
<evidence type="ECO:0000256" key="2">
    <source>
        <dbReference type="SAM" id="Phobius"/>
    </source>
</evidence>
<accession>A0A182NAC9</accession>
<keyword evidence="5" id="KW-1185">Reference proteome</keyword>
<dbReference type="GO" id="GO:0005829">
    <property type="term" value="C:cytosol"/>
    <property type="evidence" value="ECO:0007669"/>
    <property type="project" value="TreeGrafter"/>
</dbReference>
<reference evidence="5" key="1">
    <citation type="submission" date="2013-03" db="EMBL/GenBank/DDBJ databases">
        <title>The Genome Sequence of Anopheles dirus WRAIR2.</title>
        <authorList>
            <consortium name="The Broad Institute Genomics Platform"/>
            <person name="Neafsey D.E."/>
            <person name="Walton C."/>
            <person name="Walker B."/>
            <person name="Young S.K."/>
            <person name="Zeng Q."/>
            <person name="Gargeya S."/>
            <person name="Fitzgerald M."/>
            <person name="Haas B."/>
            <person name="Abouelleil A."/>
            <person name="Allen A.W."/>
            <person name="Alvarado L."/>
            <person name="Arachchi H.M."/>
            <person name="Berlin A.M."/>
            <person name="Chapman S.B."/>
            <person name="Gainer-Dewar J."/>
            <person name="Goldberg J."/>
            <person name="Griggs A."/>
            <person name="Gujja S."/>
            <person name="Hansen M."/>
            <person name="Howarth C."/>
            <person name="Imamovic A."/>
            <person name="Ireland A."/>
            <person name="Larimer J."/>
            <person name="McCowan C."/>
            <person name="Murphy C."/>
            <person name="Pearson M."/>
            <person name="Poon T.W."/>
            <person name="Priest M."/>
            <person name="Roberts A."/>
            <person name="Saif S."/>
            <person name="Shea T."/>
            <person name="Sisk P."/>
            <person name="Sykes S."/>
            <person name="Wortman J."/>
            <person name="Nusbaum C."/>
            <person name="Birren B."/>
        </authorList>
    </citation>
    <scope>NUCLEOTIDE SEQUENCE [LARGE SCALE GENOMIC DNA]</scope>
    <source>
        <strain evidence="5">WRAIR2</strain>
    </source>
</reference>
<name>A0A182NAC9_9DIPT</name>
<dbReference type="PANTHER" id="PTHR15644">
    <property type="entry name" value="OSTEOPETROSIS ASSOCIATED TRANSMEMBRANE PROTEIN 1"/>
    <property type="match status" value="1"/>
</dbReference>
<keyword evidence="2" id="KW-0812">Transmembrane</keyword>
<evidence type="ECO:0000256" key="3">
    <source>
        <dbReference type="SAM" id="SignalP"/>
    </source>
</evidence>
<feature type="transmembrane region" description="Helical" evidence="2">
    <location>
        <begin position="194"/>
        <end position="218"/>
    </location>
</feature>
<dbReference type="STRING" id="7168.A0A182NAC9"/>
<proteinExistence type="predicted"/>
<dbReference type="PROSITE" id="PS51257">
    <property type="entry name" value="PROKAR_LIPOPROTEIN"/>
    <property type="match status" value="1"/>
</dbReference>
<dbReference type="InterPro" id="IPR019172">
    <property type="entry name" value="Osteopetrosis-assoc_TM_1"/>
</dbReference>
<evidence type="ECO:0000256" key="1">
    <source>
        <dbReference type="SAM" id="MobiDB-lite"/>
    </source>
</evidence>